<keyword evidence="1" id="KW-0472">Membrane</keyword>
<feature type="transmembrane region" description="Helical" evidence="1">
    <location>
        <begin position="65"/>
        <end position="85"/>
    </location>
</feature>
<dbReference type="EMBL" id="BSFP01000005">
    <property type="protein sequence ID" value="GLK99841.1"/>
    <property type="molecule type" value="Genomic_DNA"/>
</dbReference>
<accession>A0A9W6KFC1</accession>
<dbReference type="RefSeq" id="WP_261959742.1">
    <property type="nucleotide sequence ID" value="NZ_BAAAXA010000001.1"/>
</dbReference>
<sequence length="199" mass="21025">MTASRLRGLAAATAVAAAGALATWSGHIGAGTWWRGVAAVLVAVVAFFLLGLAGAVALEAETDDAGGASVVPSIGLVVVTVWLTATADEARAGEWRPAVVAERTCSRPKEECEPQYRVTDLSTETDLGWMACGKTWYHPGEQTRVRVDPAGRHSPNLEPCAHTSRGWTIALRVVQGVWVAVILGTAVAGLLRRDEENER</sequence>
<comment type="caution">
    <text evidence="2">The sequence shown here is derived from an EMBL/GenBank/DDBJ whole genome shotgun (WGS) entry which is preliminary data.</text>
</comment>
<keyword evidence="3" id="KW-1185">Reference proteome</keyword>
<protein>
    <submittedName>
        <fullName evidence="2">Uncharacterized protein</fullName>
    </submittedName>
</protein>
<proteinExistence type="predicted"/>
<keyword evidence="1" id="KW-0812">Transmembrane</keyword>
<feature type="transmembrane region" description="Helical" evidence="1">
    <location>
        <begin position="32"/>
        <end position="58"/>
    </location>
</feature>
<evidence type="ECO:0000313" key="2">
    <source>
        <dbReference type="EMBL" id="GLK99841.1"/>
    </source>
</evidence>
<evidence type="ECO:0000256" key="1">
    <source>
        <dbReference type="SAM" id="Phobius"/>
    </source>
</evidence>
<feature type="transmembrane region" description="Helical" evidence="1">
    <location>
        <begin position="169"/>
        <end position="191"/>
    </location>
</feature>
<reference evidence="2" key="1">
    <citation type="journal article" date="2014" name="Int. J. Syst. Evol. Microbiol.">
        <title>Complete genome sequence of Corynebacterium casei LMG S-19264T (=DSM 44701T), isolated from a smear-ripened cheese.</title>
        <authorList>
            <consortium name="US DOE Joint Genome Institute (JGI-PGF)"/>
            <person name="Walter F."/>
            <person name="Albersmeier A."/>
            <person name="Kalinowski J."/>
            <person name="Ruckert C."/>
        </authorList>
    </citation>
    <scope>NUCLEOTIDE SEQUENCE</scope>
    <source>
        <strain evidence="2">VKM Ac-1321</strain>
    </source>
</reference>
<reference evidence="2" key="2">
    <citation type="submission" date="2023-01" db="EMBL/GenBank/DDBJ databases">
        <authorList>
            <person name="Sun Q."/>
            <person name="Evtushenko L."/>
        </authorList>
    </citation>
    <scope>NUCLEOTIDE SEQUENCE</scope>
    <source>
        <strain evidence="2">VKM Ac-1321</strain>
    </source>
</reference>
<evidence type="ECO:0000313" key="3">
    <source>
        <dbReference type="Proteomes" id="UP001143480"/>
    </source>
</evidence>
<name>A0A9W6KFC1_9ACTN</name>
<gene>
    <name evidence="2" type="ORF">GCM10017581_015820</name>
</gene>
<keyword evidence="1" id="KW-1133">Transmembrane helix</keyword>
<organism evidence="2 3">
    <name type="scientific">Dactylosporangium matsuzakiense</name>
    <dbReference type="NCBI Taxonomy" id="53360"/>
    <lineage>
        <taxon>Bacteria</taxon>
        <taxon>Bacillati</taxon>
        <taxon>Actinomycetota</taxon>
        <taxon>Actinomycetes</taxon>
        <taxon>Micromonosporales</taxon>
        <taxon>Micromonosporaceae</taxon>
        <taxon>Dactylosporangium</taxon>
    </lineage>
</organism>
<dbReference type="Proteomes" id="UP001143480">
    <property type="component" value="Unassembled WGS sequence"/>
</dbReference>
<dbReference type="AlphaFoldDB" id="A0A9W6KFC1"/>